<evidence type="ECO:0000313" key="2">
    <source>
        <dbReference type="EMBL" id="CAB5194928.1"/>
    </source>
</evidence>
<name>A0A6J7WIW3_9CAUD</name>
<organism evidence="2">
    <name type="scientific">uncultured Caudovirales phage</name>
    <dbReference type="NCBI Taxonomy" id="2100421"/>
    <lineage>
        <taxon>Viruses</taxon>
        <taxon>Duplodnaviria</taxon>
        <taxon>Heunggongvirae</taxon>
        <taxon>Uroviricota</taxon>
        <taxon>Caudoviricetes</taxon>
        <taxon>Peduoviridae</taxon>
        <taxon>Maltschvirus</taxon>
        <taxon>Maltschvirus maltsch</taxon>
    </lineage>
</organism>
<dbReference type="EMBL" id="LR798223">
    <property type="protein sequence ID" value="CAB5194928.1"/>
    <property type="molecule type" value="Genomic_DNA"/>
</dbReference>
<feature type="compositionally biased region" description="Polar residues" evidence="1">
    <location>
        <begin position="112"/>
        <end position="125"/>
    </location>
</feature>
<sequence length="125" mass="14555">MYVPRIGSRRAEFIDIVNKSGGITVERIIQKHGMMNFANSWDMTTELRKLVRYKCIKQIGNVFFPIYKDNPNPIDEKQLVPPREAVPFKPLKTFPPTVSPRGQPIERRSFKTCKSNVRYQSKNDL</sequence>
<gene>
    <name evidence="2" type="ORF">UFOVP177_45</name>
</gene>
<accession>A0A6J7WIW3</accession>
<reference evidence="2" key="1">
    <citation type="submission" date="2020-05" db="EMBL/GenBank/DDBJ databases">
        <authorList>
            <person name="Chiriac C."/>
            <person name="Salcher M."/>
            <person name="Ghai R."/>
            <person name="Kavagutti S V."/>
        </authorList>
    </citation>
    <scope>NUCLEOTIDE SEQUENCE</scope>
</reference>
<proteinExistence type="predicted"/>
<protein>
    <submittedName>
        <fullName evidence="2">Uncharacterized protein</fullName>
    </submittedName>
</protein>
<evidence type="ECO:0000256" key="1">
    <source>
        <dbReference type="SAM" id="MobiDB-lite"/>
    </source>
</evidence>
<feature type="region of interest" description="Disordered" evidence="1">
    <location>
        <begin position="87"/>
        <end position="125"/>
    </location>
</feature>